<dbReference type="RefSeq" id="WP_418161191.1">
    <property type="nucleotide sequence ID" value="NZ_JBBLZC010000025.1"/>
</dbReference>
<evidence type="ECO:0000259" key="1">
    <source>
        <dbReference type="Pfam" id="PF04073"/>
    </source>
</evidence>
<comment type="caution">
    <text evidence="2">The sequence shown here is derived from an EMBL/GenBank/DDBJ whole genome shotgun (WGS) entry which is preliminary data.</text>
</comment>
<evidence type="ECO:0000313" key="2">
    <source>
        <dbReference type="EMBL" id="MEK0085344.1"/>
    </source>
</evidence>
<feature type="domain" description="YbaK/aminoacyl-tRNA synthetase-associated" evidence="1">
    <location>
        <begin position="23"/>
        <end position="142"/>
    </location>
</feature>
<dbReference type="CDD" id="cd04332">
    <property type="entry name" value="YbaK_like"/>
    <property type="match status" value="1"/>
</dbReference>
<sequence>MAIAITLQQYLDEHHVPYDVMAHARTMTARETARACEIPADRLAKAVVLRDGGGYLMAVLPASCQLDKAQLWRLLHRPVELADEDEAASLFKDCEVGAIPAMGQAYGLETVVDERLEKAPEVWIEAGDHQHLVHLAGERFRELMAGARHGSFAHA</sequence>
<dbReference type="InterPro" id="IPR007214">
    <property type="entry name" value="YbaK/aa-tRNA-synth-assoc-dom"/>
</dbReference>
<organism evidence="2 3">
    <name type="scientific">Benzoatithermus flavus</name>
    <dbReference type="NCBI Taxonomy" id="3108223"/>
    <lineage>
        <taxon>Bacteria</taxon>
        <taxon>Pseudomonadati</taxon>
        <taxon>Pseudomonadota</taxon>
        <taxon>Alphaproteobacteria</taxon>
        <taxon>Geminicoccales</taxon>
        <taxon>Geminicoccaceae</taxon>
        <taxon>Benzoatithermus</taxon>
    </lineage>
</organism>
<dbReference type="Proteomes" id="UP001375743">
    <property type="component" value="Unassembled WGS sequence"/>
</dbReference>
<dbReference type="Pfam" id="PF04073">
    <property type="entry name" value="tRNA_edit"/>
    <property type="match status" value="1"/>
</dbReference>
<proteinExistence type="predicted"/>
<dbReference type="SUPFAM" id="SSF55826">
    <property type="entry name" value="YbaK/ProRS associated domain"/>
    <property type="match status" value="1"/>
</dbReference>
<name>A0ABU8XWA8_9PROT</name>
<dbReference type="Gene3D" id="3.90.960.10">
    <property type="entry name" value="YbaK/aminoacyl-tRNA synthetase-associated domain"/>
    <property type="match status" value="1"/>
</dbReference>
<dbReference type="EMBL" id="JBBLZC010000025">
    <property type="protein sequence ID" value="MEK0085344.1"/>
    <property type="molecule type" value="Genomic_DNA"/>
</dbReference>
<accession>A0ABU8XWA8</accession>
<reference evidence="2 3" key="1">
    <citation type="submission" date="2024-01" db="EMBL/GenBank/DDBJ databases">
        <title>Multi-omics insights into the function and evolution of sodium benzoate biodegradation pathways in Benzoatithermus flavus gen. nov., sp. nov. from hot spring.</title>
        <authorList>
            <person name="Hu C.-J."/>
            <person name="Li W.-J."/>
        </authorList>
    </citation>
    <scope>NUCLEOTIDE SEQUENCE [LARGE SCALE GENOMIC DNA]</scope>
    <source>
        <strain evidence="2 3">SYSU G07066</strain>
    </source>
</reference>
<evidence type="ECO:0000313" key="3">
    <source>
        <dbReference type="Proteomes" id="UP001375743"/>
    </source>
</evidence>
<gene>
    <name evidence="2" type="ORF">U1T56_19505</name>
</gene>
<keyword evidence="3" id="KW-1185">Reference proteome</keyword>
<protein>
    <submittedName>
        <fullName evidence="2">YbaK/EbsC family protein</fullName>
    </submittedName>
</protein>
<dbReference type="InterPro" id="IPR036754">
    <property type="entry name" value="YbaK/aa-tRNA-synt-asso_dom_sf"/>
</dbReference>